<reference evidence="2 3" key="1">
    <citation type="submission" date="2019-11" db="EMBL/GenBank/DDBJ databases">
        <title>Genome sequences of 17 halophilic strains isolated from different environments.</title>
        <authorList>
            <person name="Furrow R.E."/>
        </authorList>
    </citation>
    <scope>NUCLEOTIDE SEQUENCE [LARGE SCALE GENOMIC DNA]</scope>
    <source>
        <strain evidence="2 3">22506_14_FS</strain>
    </source>
</reference>
<keyword evidence="1" id="KW-1133">Transmembrane helix</keyword>
<dbReference type="AlphaFoldDB" id="A0A845EYB7"/>
<sequence length="259" mass="30109">MSDKKYDFLDQVKEQIKAIEAKEMISHELNHHINNEKKRLFLTGIEKEEAERIAIKQMGSPVQLGQRLNKLHRPKTDWWLISLLVVTIGLSFLPLMFRNLDLNYYFERKIIFSIISVMIITGLMFLDYRKLYKWRWFFYLMGLFVLTLLVLFPTTYTNGVPVLRVGPYGIDSTQTLLLFYVGFSALIISSKVSYSKFLLLCTVPIYFFLVVLDLNSIFVFSAMTVALLWFSDVSKKKLLSLALSSLAVIILLGYLMWGI</sequence>
<name>A0A845EYB7_9BACL</name>
<dbReference type="RefSeq" id="WP_160919109.1">
    <property type="nucleotide sequence ID" value="NZ_WMEY01000002.1"/>
</dbReference>
<keyword evidence="1" id="KW-0472">Membrane</keyword>
<gene>
    <name evidence="2" type="ORF">GLW07_09155</name>
</gene>
<feature type="transmembrane region" description="Helical" evidence="1">
    <location>
        <begin position="237"/>
        <end position="257"/>
    </location>
</feature>
<keyword evidence="1" id="KW-0812">Transmembrane</keyword>
<evidence type="ECO:0000256" key="1">
    <source>
        <dbReference type="SAM" id="Phobius"/>
    </source>
</evidence>
<feature type="transmembrane region" description="Helical" evidence="1">
    <location>
        <begin position="206"/>
        <end position="231"/>
    </location>
</feature>
<dbReference type="EMBL" id="WMEY01000002">
    <property type="protein sequence ID" value="MYL63519.1"/>
    <property type="molecule type" value="Genomic_DNA"/>
</dbReference>
<proteinExistence type="predicted"/>
<organism evidence="2 3">
    <name type="scientific">Guptibacillus hwajinpoensis</name>
    <dbReference type="NCBI Taxonomy" id="208199"/>
    <lineage>
        <taxon>Bacteria</taxon>
        <taxon>Bacillati</taxon>
        <taxon>Bacillota</taxon>
        <taxon>Bacilli</taxon>
        <taxon>Bacillales</taxon>
        <taxon>Guptibacillaceae</taxon>
        <taxon>Guptibacillus</taxon>
    </lineage>
</organism>
<dbReference type="Proteomes" id="UP000447833">
    <property type="component" value="Unassembled WGS sequence"/>
</dbReference>
<feature type="transmembrane region" description="Helical" evidence="1">
    <location>
        <begin position="176"/>
        <end position="194"/>
    </location>
</feature>
<feature type="transmembrane region" description="Helical" evidence="1">
    <location>
        <begin position="78"/>
        <end position="97"/>
    </location>
</feature>
<accession>A0A845EYB7</accession>
<evidence type="ECO:0000313" key="3">
    <source>
        <dbReference type="Proteomes" id="UP000447833"/>
    </source>
</evidence>
<evidence type="ECO:0000313" key="2">
    <source>
        <dbReference type="EMBL" id="MYL63519.1"/>
    </source>
</evidence>
<feature type="transmembrane region" description="Helical" evidence="1">
    <location>
        <begin position="109"/>
        <end position="126"/>
    </location>
</feature>
<protein>
    <submittedName>
        <fullName evidence="2">Uncharacterized protein</fullName>
    </submittedName>
</protein>
<comment type="caution">
    <text evidence="2">The sequence shown here is derived from an EMBL/GenBank/DDBJ whole genome shotgun (WGS) entry which is preliminary data.</text>
</comment>
<feature type="transmembrane region" description="Helical" evidence="1">
    <location>
        <begin position="138"/>
        <end position="156"/>
    </location>
</feature>